<proteinExistence type="inferred from homology"/>
<feature type="compositionally biased region" description="Polar residues" evidence="2">
    <location>
        <begin position="294"/>
        <end position="310"/>
    </location>
</feature>
<keyword evidence="1" id="KW-0496">Mitochondrion</keyword>
<name>A0AAN8V5B5_9MAGN</name>
<feature type="region of interest" description="Disordered" evidence="2">
    <location>
        <begin position="61"/>
        <end position="88"/>
    </location>
</feature>
<organism evidence="4 5">
    <name type="scientific">Dillenia turbinata</name>
    <dbReference type="NCBI Taxonomy" id="194707"/>
    <lineage>
        <taxon>Eukaryota</taxon>
        <taxon>Viridiplantae</taxon>
        <taxon>Streptophyta</taxon>
        <taxon>Embryophyta</taxon>
        <taxon>Tracheophyta</taxon>
        <taxon>Spermatophyta</taxon>
        <taxon>Magnoliopsida</taxon>
        <taxon>eudicotyledons</taxon>
        <taxon>Gunneridae</taxon>
        <taxon>Pentapetalae</taxon>
        <taxon>Dilleniales</taxon>
        <taxon>Dilleniaceae</taxon>
        <taxon>Dillenia</taxon>
    </lineage>
</organism>
<dbReference type="PROSITE" id="PS50969">
    <property type="entry name" value="FCP1"/>
    <property type="match status" value="1"/>
</dbReference>
<accession>A0AAN8V5B5</accession>
<evidence type="ECO:0000256" key="1">
    <source>
        <dbReference type="RuleBase" id="RU365079"/>
    </source>
</evidence>
<protein>
    <recommendedName>
        <fullName evidence="1">Mitochondrial import inner membrane translocase subunit TIM50</fullName>
    </recommendedName>
</protein>
<dbReference type="GO" id="GO:0005744">
    <property type="term" value="C:TIM23 mitochondrial import inner membrane translocase complex"/>
    <property type="evidence" value="ECO:0007669"/>
    <property type="project" value="UniProtKB-UniRule"/>
</dbReference>
<feature type="region of interest" description="Disordered" evidence="2">
    <location>
        <begin position="1"/>
        <end position="25"/>
    </location>
</feature>
<dbReference type="InterPro" id="IPR004274">
    <property type="entry name" value="FCP1_dom"/>
</dbReference>
<dbReference type="InterPro" id="IPR023214">
    <property type="entry name" value="HAD_sf"/>
</dbReference>
<evidence type="ECO:0000259" key="3">
    <source>
        <dbReference type="PROSITE" id="PS50969"/>
    </source>
</evidence>
<dbReference type="Gene3D" id="3.40.50.1000">
    <property type="entry name" value="HAD superfamily/HAD-like"/>
    <property type="match status" value="1"/>
</dbReference>
<dbReference type="SUPFAM" id="SSF56784">
    <property type="entry name" value="HAD-like"/>
    <property type="match status" value="1"/>
</dbReference>
<dbReference type="PANTHER" id="PTHR12210">
    <property type="entry name" value="DULLARD PROTEIN PHOSPHATASE"/>
    <property type="match status" value="1"/>
</dbReference>
<keyword evidence="1" id="KW-0809">Transit peptide</keyword>
<gene>
    <name evidence="4" type="ORF">RJ641_009455</name>
</gene>
<evidence type="ECO:0000256" key="2">
    <source>
        <dbReference type="SAM" id="MobiDB-lite"/>
    </source>
</evidence>
<feature type="compositionally biased region" description="Polar residues" evidence="2">
    <location>
        <begin position="76"/>
        <end position="88"/>
    </location>
</feature>
<dbReference type="GO" id="GO:0015031">
    <property type="term" value="P:protein transport"/>
    <property type="evidence" value="ECO:0007669"/>
    <property type="project" value="UniProtKB-KW"/>
</dbReference>
<feature type="region of interest" description="Disordered" evidence="2">
    <location>
        <begin position="294"/>
        <end position="328"/>
    </location>
</feature>
<dbReference type="EMBL" id="JBAMMX010000016">
    <property type="protein sequence ID" value="KAK6925129.1"/>
    <property type="molecule type" value="Genomic_DNA"/>
</dbReference>
<evidence type="ECO:0000313" key="4">
    <source>
        <dbReference type="EMBL" id="KAK6925129.1"/>
    </source>
</evidence>
<dbReference type="InterPro" id="IPR036412">
    <property type="entry name" value="HAD-like_sf"/>
</dbReference>
<keyword evidence="1" id="KW-0653">Protein transport</keyword>
<keyword evidence="1" id="KW-0811">Translocation</keyword>
<dbReference type="InterPro" id="IPR050365">
    <property type="entry name" value="TIM50"/>
</dbReference>
<sequence>MDSGKTEDMAESSLSGEKKKRKKQYGGNAEYNMGVYCDIQAAFSDNEINLDTAPCNKVARTIGGRNQRRNKPNALENGSANNLPNASSQPCMDLPCNNEMSSVSYVANTQSTSEEKNVELPLSNSLITENISSITKEDLVKDDNYVSIEVSSIQTYMGKKQDSTYKRIKRRSSQAQNSSTILVHEEGMSSSMLITEKVPMEETTDNQDEALQSRLSDTTMNKDENLEAHEIDTSLVSGDNLEEQEDDVYGTALGESKNGIRRMNSKDHISEDGFSSDVSKLDLPGVEQEIVSTGNVSQNAVESVPCSTTNSEEDKASDVAASNDMSNQESLERIKENTLSEHYVLSSSNEAILTNDNNVDVLEEKEISPRASHYALEKALVPHGSRILLILDINGILADIVPYVPDDYRPDVVIGRKAGQLVFKRPFCNTFLQFCFEKFNVGVWSSRTKRNVENVVDFLWGEGKKNLLFIWVSDFYSLNV</sequence>
<keyword evidence="1" id="KW-0813">Transport</keyword>
<comment type="subcellular location">
    <subcellularLocation>
        <location evidence="1">Mitochondrion inner membrane</location>
        <topology evidence="1">Single-pass membrane protein</topology>
    </subcellularLocation>
</comment>
<comment type="function">
    <text evidence="1">Essential component of the TIM23 complex, a complex that mediates the translocation of transit peptide-containing proteins across the mitochondrial inner membrane.</text>
</comment>
<dbReference type="Proteomes" id="UP001370490">
    <property type="component" value="Unassembled WGS sequence"/>
</dbReference>
<comment type="subunit">
    <text evidence="1">Component of the TIM23 complex.</text>
</comment>
<comment type="similarity">
    <text evidence="1">Belongs to the TIM50 family.</text>
</comment>
<comment type="caution">
    <text evidence="4">The sequence shown here is derived from an EMBL/GenBank/DDBJ whole genome shotgun (WGS) entry which is preliminary data.</text>
</comment>
<reference evidence="4 5" key="1">
    <citation type="submission" date="2023-12" db="EMBL/GenBank/DDBJ databases">
        <title>A high-quality genome assembly for Dillenia turbinata (Dilleniales).</title>
        <authorList>
            <person name="Chanderbali A."/>
        </authorList>
    </citation>
    <scope>NUCLEOTIDE SEQUENCE [LARGE SCALE GENOMIC DNA]</scope>
    <source>
        <strain evidence="4">LSX21</strain>
        <tissue evidence="4">Leaf</tissue>
    </source>
</reference>
<keyword evidence="5" id="KW-1185">Reference proteome</keyword>
<dbReference type="Pfam" id="PF03031">
    <property type="entry name" value="NIF"/>
    <property type="match status" value="1"/>
</dbReference>
<dbReference type="AlphaFoldDB" id="A0AAN8V5B5"/>
<feature type="domain" description="FCP1 homology" evidence="3">
    <location>
        <begin position="382"/>
        <end position="480"/>
    </location>
</feature>
<evidence type="ECO:0000313" key="5">
    <source>
        <dbReference type="Proteomes" id="UP001370490"/>
    </source>
</evidence>